<proteinExistence type="predicted"/>
<protein>
    <submittedName>
        <fullName evidence="1">Uncharacterized protein</fullName>
    </submittedName>
</protein>
<accession>A0A8E0RN17</accession>
<dbReference type="Proteomes" id="UP000728185">
    <property type="component" value="Unassembled WGS sequence"/>
</dbReference>
<gene>
    <name evidence="1" type="ORF">FBUS_05038</name>
</gene>
<reference evidence="1" key="1">
    <citation type="submission" date="2019-05" db="EMBL/GenBank/DDBJ databases">
        <title>Annotation for the trematode Fasciolopsis buski.</title>
        <authorList>
            <person name="Choi Y.-J."/>
        </authorList>
    </citation>
    <scope>NUCLEOTIDE SEQUENCE</scope>
    <source>
        <strain evidence="1">HT</strain>
        <tissue evidence="1">Whole worm</tissue>
    </source>
</reference>
<organism evidence="1 2">
    <name type="scientific">Fasciolopsis buskii</name>
    <dbReference type="NCBI Taxonomy" id="27845"/>
    <lineage>
        <taxon>Eukaryota</taxon>
        <taxon>Metazoa</taxon>
        <taxon>Spiralia</taxon>
        <taxon>Lophotrochozoa</taxon>
        <taxon>Platyhelminthes</taxon>
        <taxon>Trematoda</taxon>
        <taxon>Digenea</taxon>
        <taxon>Plagiorchiida</taxon>
        <taxon>Echinostomata</taxon>
        <taxon>Echinostomatoidea</taxon>
        <taxon>Fasciolidae</taxon>
        <taxon>Fasciolopsis</taxon>
    </lineage>
</organism>
<name>A0A8E0RN17_9TREM</name>
<dbReference type="EMBL" id="LUCM01009890">
    <property type="protein sequence ID" value="KAA0186205.1"/>
    <property type="molecule type" value="Genomic_DNA"/>
</dbReference>
<evidence type="ECO:0000313" key="1">
    <source>
        <dbReference type="EMBL" id="KAA0186205.1"/>
    </source>
</evidence>
<dbReference type="AlphaFoldDB" id="A0A8E0RN17"/>
<comment type="caution">
    <text evidence="1">The sequence shown here is derived from an EMBL/GenBank/DDBJ whole genome shotgun (WGS) entry which is preliminary data.</text>
</comment>
<evidence type="ECO:0000313" key="2">
    <source>
        <dbReference type="Proteomes" id="UP000728185"/>
    </source>
</evidence>
<keyword evidence="2" id="KW-1185">Reference proteome</keyword>
<sequence>MDIIRKPAHASDLATVVVEAMLIDSRR</sequence>